<dbReference type="EMBL" id="CAADFJ010000001">
    <property type="protein sequence ID" value="VFJ94886.1"/>
    <property type="molecule type" value="Genomic_DNA"/>
</dbReference>
<dbReference type="InterPro" id="IPR011990">
    <property type="entry name" value="TPR-like_helical_dom_sf"/>
</dbReference>
<protein>
    <submittedName>
        <fullName evidence="3">Sel1 repeat-containing protein</fullName>
    </submittedName>
</protein>
<name>A0A450UQZ1_9GAMM</name>
<dbReference type="PANTHER" id="PTHR12697:SF5">
    <property type="entry name" value="DEOXYHYPUSINE HYDROXYLASE"/>
    <property type="match status" value="1"/>
</dbReference>
<sequence length="415" mass="46919">MEWMNPFDYLMAPLFSPSELFVAQYANDIGDRDFAFKIWDKLATFGNREAQWNVGMSYRLGEGVEKDYKKAMGFLTKAAEKNHLGAITEIGYMHSQGHGVQKSDEKACYYYKIAAKAGWSRAQTNLGYMYSEGRGVRRSKKEAIILYEHATKAHPPCYTASQNLANHYMNGEGVPMNHKIAEMYFHLARTEVSPKFFEWILISRRINKGKRLYEKMKGLNDHELGVPDIVRKHLNNLKSRNWRDRLDAASELRIIPKEWAKKWATEPLINSLENEEDSHVKAHICMTLGKIGGHRTVESLIACLSDEDQFVRCNSIKALGEIGGIKAVNPLINSLRDSSETVKTAAAYALGRIGDDSAAEHLVSTLESDEYNTRHAAIHALKQIGPAATDLLTPFLDNPDKKIRKSAEEILRAIK</sequence>
<dbReference type="PANTHER" id="PTHR12697">
    <property type="entry name" value="PBS LYASE HEAT-LIKE PROTEIN"/>
    <property type="match status" value="1"/>
</dbReference>
<dbReference type="Gene3D" id="1.25.40.10">
    <property type="entry name" value="Tetratricopeptide repeat domain"/>
    <property type="match status" value="1"/>
</dbReference>
<proteinExistence type="predicted"/>
<evidence type="ECO:0000313" key="2">
    <source>
        <dbReference type="EMBL" id="VFJ93566.1"/>
    </source>
</evidence>
<organism evidence="3">
    <name type="scientific">Candidatus Kentrum eta</name>
    <dbReference type="NCBI Taxonomy" id="2126337"/>
    <lineage>
        <taxon>Bacteria</taxon>
        <taxon>Pseudomonadati</taxon>
        <taxon>Pseudomonadota</taxon>
        <taxon>Gammaproteobacteria</taxon>
        <taxon>Candidatus Kentrum</taxon>
    </lineage>
</organism>
<dbReference type="Pfam" id="PF08238">
    <property type="entry name" value="Sel1"/>
    <property type="match status" value="4"/>
</dbReference>
<dbReference type="InterPro" id="IPR016024">
    <property type="entry name" value="ARM-type_fold"/>
</dbReference>
<dbReference type="Pfam" id="PF13646">
    <property type="entry name" value="HEAT_2"/>
    <property type="match status" value="1"/>
</dbReference>
<dbReference type="SMART" id="SM00567">
    <property type="entry name" value="EZ_HEAT"/>
    <property type="match status" value="5"/>
</dbReference>
<evidence type="ECO:0000313" key="3">
    <source>
        <dbReference type="EMBL" id="VFJ94886.1"/>
    </source>
</evidence>
<dbReference type="InterPro" id="IPR004155">
    <property type="entry name" value="PBS_lyase_HEAT"/>
</dbReference>
<dbReference type="InterPro" id="IPR006597">
    <property type="entry name" value="Sel1-like"/>
</dbReference>
<reference evidence="3" key="1">
    <citation type="submission" date="2019-02" db="EMBL/GenBank/DDBJ databases">
        <authorList>
            <person name="Gruber-Vodicka R. H."/>
            <person name="Seah K. B. B."/>
        </authorList>
    </citation>
    <scope>NUCLEOTIDE SEQUENCE</scope>
    <source>
        <strain evidence="3">BECK_SA2B12</strain>
        <strain evidence="1">BECK_SA2B15</strain>
        <strain evidence="2">BECK_SA2B20</strain>
    </source>
</reference>
<evidence type="ECO:0000313" key="1">
    <source>
        <dbReference type="EMBL" id="VFJ88328.1"/>
    </source>
</evidence>
<dbReference type="InterPro" id="IPR011989">
    <property type="entry name" value="ARM-like"/>
</dbReference>
<dbReference type="SMART" id="SM00671">
    <property type="entry name" value="SEL1"/>
    <property type="match status" value="4"/>
</dbReference>
<dbReference type="EMBL" id="CAADFG010000008">
    <property type="protein sequence ID" value="VFJ88328.1"/>
    <property type="molecule type" value="Genomic_DNA"/>
</dbReference>
<dbReference type="AlphaFoldDB" id="A0A450UQZ1"/>
<dbReference type="SUPFAM" id="SSF48371">
    <property type="entry name" value="ARM repeat"/>
    <property type="match status" value="1"/>
</dbReference>
<dbReference type="EMBL" id="CAADFI010000046">
    <property type="protein sequence ID" value="VFJ93566.1"/>
    <property type="molecule type" value="Genomic_DNA"/>
</dbReference>
<dbReference type="SUPFAM" id="SSF81901">
    <property type="entry name" value="HCP-like"/>
    <property type="match status" value="1"/>
</dbReference>
<accession>A0A450UQZ1</accession>
<dbReference type="Gene3D" id="1.25.10.10">
    <property type="entry name" value="Leucine-rich Repeat Variant"/>
    <property type="match status" value="1"/>
</dbReference>
<dbReference type="GO" id="GO:0016491">
    <property type="term" value="F:oxidoreductase activity"/>
    <property type="evidence" value="ECO:0007669"/>
    <property type="project" value="TreeGrafter"/>
</dbReference>
<gene>
    <name evidence="1" type="ORF">BECKH772A_GA0070896_100088</name>
    <name evidence="2" type="ORF">BECKH772B_GA0070898_1004620</name>
    <name evidence="3" type="ORF">BECKH772C_GA0070978_1000140</name>
</gene>